<gene>
    <name evidence="2" type="ORF">FHX46_003053</name>
</gene>
<dbReference type="EMBL" id="JAANOU010000001">
    <property type="protein sequence ID" value="NIH80523.1"/>
    <property type="molecule type" value="Genomic_DNA"/>
</dbReference>
<organism evidence="2 3">
    <name type="scientific">Amycolatopsis viridis</name>
    <dbReference type="NCBI Taxonomy" id="185678"/>
    <lineage>
        <taxon>Bacteria</taxon>
        <taxon>Bacillati</taxon>
        <taxon>Actinomycetota</taxon>
        <taxon>Actinomycetes</taxon>
        <taxon>Pseudonocardiales</taxon>
        <taxon>Pseudonocardiaceae</taxon>
        <taxon>Amycolatopsis</taxon>
    </lineage>
</organism>
<accession>A0ABX0SU88</accession>
<evidence type="ECO:0000313" key="2">
    <source>
        <dbReference type="EMBL" id="NIH80523.1"/>
    </source>
</evidence>
<sequence length="69" mass="7205">MTHLPHGPGRSPQACAGRRAAPTWGGFIPGGASGLPRTWDTAELLGNGALRDAKMPVKRQGSHWCVDGS</sequence>
<name>A0ABX0SU88_9PSEU</name>
<keyword evidence="3" id="KW-1185">Reference proteome</keyword>
<evidence type="ECO:0000256" key="1">
    <source>
        <dbReference type="SAM" id="MobiDB-lite"/>
    </source>
</evidence>
<evidence type="ECO:0000313" key="3">
    <source>
        <dbReference type="Proteomes" id="UP000754495"/>
    </source>
</evidence>
<dbReference type="Proteomes" id="UP000754495">
    <property type="component" value="Unassembled WGS sequence"/>
</dbReference>
<proteinExistence type="predicted"/>
<reference evidence="2 3" key="1">
    <citation type="submission" date="2020-03" db="EMBL/GenBank/DDBJ databases">
        <title>Sequencing the genomes of 1000 actinobacteria strains.</title>
        <authorList>
            <person name="Klenk H.-P."/>
        </authorList>
    </citation>
    <scope>NUCLEOTIDE SEQUENCE [LARGE SCALE GENOMIC DNA]</scope>
    <source>
        <strain evidence="2 3">DSM 45668</strain>
    </source>
</reference>
<feature type="region of interest" description="Disordered" evidence="1">
    <location>
        <begin position="1"/>
        <end position="22"/>
    </location>
</feature>
<protein>
    <submittedName>
        <fullName evidence="2">Uncharacterized protein</fullName>
    </submittedName>
</protein>
<dbReference type="RefSeq" id="WP_167114895.1">
    <property type="nucleotide sequence ID" value="NZ_JAANOU010000001.1"/>
</dbReference>
<comment type="caution">
    <text evidence="2">The sequence shown here is derived from an EMBL/GenBank/DDBJ whole genome shotgun (WGS) entry which is preliminary data.</text>
</comment>